<dbReference type="GO" id="GO:0005783">
    <property type="term" value="C:endoplasmic reticulum"/>
    <property type="evidence" value="ECO:0000318"/>
    <property type="project" value="GO_Central"/>
</dbReference>
<name>A0A9R1WJB3_LACSA</name>
<reference evidence="10 11" key="1">
    <citation type="journal article" date="2017" name="Nat. Commun.">
        <title>Genome assembly with in vitro proximity ligation data and whole-genome triplication in lettuce.</title>
        <authorList>
            <person name="Reyes-Chin-Wo S."/>
            <person name="Wang Z."/>
            <person name="Yang X."/>
            <person name="Kozik A."/>
            <person name="Arikit S."/>
            <person name="Song C."/>
            <person name="Xia L."/>
            <person name="Froenicke L."/>
            <person name="Lavelle D.O."/>
            <person name="Truco M.J."/>
            <person name="Xia R."/>
            <person name="Zhu S."/>
            <person name="Xu C."/>
            <person name="Xu H."/>
            <person name="Xu X."/>
            <person name="Cox K."/>
            <person name="Korf I."/>
            <person name="Meyers B.C."/>
            <person name="Michelmore R.W."/>
        </authorList>
    </citation>
    <scope>NUCLEOTIDE SEQUENCE [LARGE SCALE GENOMIC DNA]</scope>
    <source>
        <strain evidence="11">cv. Salinas</strain>
        <tissue evidence="10">Seedlings</tissue>
    </source>
</reference>
<evidence type="ECO:0000256" key="1">
    <source>
        <dbReference type="ARBA" id="ARBA00004141"/>
    </source>
</evidence>
<organism evidence="10 11">
    <name type="scientific">Lactuca sativa</name>
    <name type="common">Garden lettuce</name>
    <dbReference type="NCBI Taxonomy" id="4236"/>
    <lineage>
        <taxon>Eukaryota</taxon>
        <taxon>Viridiplantae</taxon>
        <taxon>Streptophyta</taxon>
        <taxon>Embryophyta</taxon>
        <taxon>Tracheophyta</taxon>
        <taxon>Spermatophyta</taxon>
        <taxon>Magnoliopsida</taxon>
        <taxon>eudicotyledons</taxon>
        <taxon>Gunneridae</taxon>
        <taxon>Pentapetalae</taxon>
        <taxon>asterids</taxon>
        <taxon>campanulids</taxon>
        <taxon>Asterales</taxon>
        <taxon>Asteraceae</taxon>
        <taxon>Cichorioideae</taxon>
        <taxon>Cichorieae</taxon>
        <taxon>Lactucinae</taxon>
        <taxon>Lactuca</taxon>
    </lineage>
</organism>
<comment type="similarity">
    <text evidence="2 8">Belongs to the auxin efflux carrier (TC 2.A.69.1) family.</text>
</comment>
<keyword evidence="11" id="KW-1185">Reference proteome</keyword>
<dbReference type="NCBIfam" id="TIGR00946">
    <property type="entry name" value="2a69"/>
    <property type="match status" value="1"/>
</dbReference>
<evidence type="ECO:0000256" key="6">
    <source>
        <dbReference type="ARBA" id="ARBA00023136"/>
    </source>
</evidence>
<feature type="transmembrane region" description="Helical" evidence="8">
    <location>
        <begin position="241"/>
        <end position="259"/>
    </location>
</feature>
<feature type="region of interest" description="Disordered" evidence="9">
    <location>
        <begin position="165"/>
        <end position="186"/>
    </location>
</feature>
<protein>
    <recommendedName>
        <fullName evidence="8">Auxin efflux carrier component</fullName>
    </recommendedName>
</protein>
<dbReference type="InterPro" id="IPR014024">
    <property type="entry name" value="Auxin_eff_plant"/>
</dbReference>
<comment type="subcellular location">
    <subcellularLocation>
        <location evidence="1 8">Membrane</location>
        <topology evidence="1 8">Multi-pass membrane protein</topology>
    </subcellularLocation>
</comment>
<keyword evidence="4 8" id="KW-0812">Transmembrane</keyword>
<proteinExistence type="inferred from homology"/>
<feature type="transmembrane region" description="Helical" evidence="8">
    <location>
        <begin position="98"/>
        <end position="120"/>
    </location>
</feature>
<feature type="transmembrane region" description="Helical" evidence="8">
    <location>
        <begin position="271"/>
        <end position="296"/>
    </location>
</feature>
<dbReference type="GO" id="GO:0010315">
    <property type="term" value="P:auxin export across the plasma membrane"/>
    <property type="evidence" value="ECO:0000318"/>
    <property type="project" value="GO_Central"/>
</dbReference>
<comment type="caution">
    <text evidence="8">Lacks conserved residue(s) required for the propagation of feature annotation.</text>
</comment>
<dbReference type="Proteomes" id="UP000235145">
    <property type="component" value="Unassembled WGS sequence"/>
</dbReference>
<dbReference type="Pfam" id="PF03547">
    <property type="entry name" value="Mem_trans"/>
    <property type="match status" value="1"/>
</dbReference>
<dbReference type="GO" id="GO:0009926">
    <property type="term" value="P:auxin polar transport"/>
    <property type="evidence" value="ECO:0000318"/>
    <property type="project" value="GO_Central"/>
</dbReference>
<dbReference type="GO" id="GO:0009734">
    <property type="term" value="P:auxin-activated signaling pathway"/>
    <property type="evidence" value="ECO:0007669"/>
    <property type="project" value="UniProtKB-UniRule"/>
</dbReference>
<dbReference type="InterPro" id="IPR004776">
    <property type="entry name" value="Mem_transp_PIN-like"/>
</dbReference>
<evidence type="ECO:0000313" key="11">
    <source>
        <dbReference type="Proteomes" id="UP000235145"/>
    </source>
</evidence>
<dbReference type="PANTHER" id="PTHR31752:SF40">
    <property type="entry name" value="AUXIN EFFLUX CARRIER COMPONENT 8"/>
    <property type="match status" value="1"/>
</dbReference>
<keyword evidence="7 8" id="KW-0927">Auxin signaling pathway</keyword>
<keyword evidence="3 8" id="KW-0813">Transport</keyword>
<feature type="transmembrane region" description="Helical" evidence="8">
    <location>
        <begin position="132"/>
        <end position="152"/>
    </location>
</feature>
<evidence type="ECO:0000256" key="2">
    <source>
        <dbReference type="ARBA" id="ARBA00009177"/>
    </source>
</evidence>
<keyword evidence="5 8" id="KW-1133">Transmembrane helix</keyword>
<comment type="function">
    <text evidence="8">May act as a component of the auxin efflux carrier.</text>
</comment>
<dbReference type="GO" id="GO:0010329">
    <property type="term" value="F:auxin efflux transmembrane transporter activity"/>
    <property type="evidence" value="ECO:0000318"/>
    <property type="project" value="GO_Central"/>
</dbReference>
<keyword evidence="6 8" id="KW-0472">Membrane</keyword>
<dbReference type="EMBL" id="NBSK02000002">
    <property type="protein sequence ID" value="KAJ0223812.1"/>
    <property type="molecule type" value="Genomic_DNA"/>
</dbReference>
<evidence type="ECO:0000313" key="10">
    <source>
        <dbReference type="EMBL" id="KAJ0223812.1"/>
    </source>
</evidence>
<evidence type="ECO:0000256" key="3">
    <source>
        <dbReference type="ARBA" id="ARBA00022448"/>
    </source>
</evidence>
<evidence type="ECO:0000256" key="7">
    <source>
        <dbReference type="ARBA" id="ARBA00023294"/>
    </source>
</evidence>
<dbReference type="AlphaFoldDB" id="A0A9R1WJB3"/>
<dbReference type="InterPro" id="IPR051107">
    <property type="entry name" value="Auxin_Efflux_Carrier"/>
</dbReference>
<evidence type="ECO:0000256" key="8">
    <source>
        <dbReference type="RuleBase" id="RU362108"/>
    </source>
</evidence>
<gene>
    <name evidence="10" type="ORF">LSAT_V11C200083110</name>
</gene>
<dbReference type="GO" id="GO:0005886">
    <property type="term" value="C:plasma membrane"/>
    <property type="evidence" value="ECO:0000318"/>
    <property type="project" value="GO_Central"/>
</dbReference>
<accession>A0A9R1WJB3</accession>
<evidence type="ECO:0000256" key="9">
    <source>
        <dbReference type="SAM" id="MobiDB-lite"/>
    </source>
</evidence>
<evidence type="ECO:0000256" key="4">
    <source>
        <dbReference type="ARBA" id="ARBA00022692"/>
    </source>
</evidence>
<feature type="transmembrane region" description="Helical" evidence="8">
    <location>
        <begin position="71"/>
        <end position="92"/>
    </location>
</feature>
<comment type="caution">
    <text evidence="10">The sequence shown here is derived from an EMBL/GenBank/DDBJ whole genome shotgun (WGS) entry which is preliminary data.</text>
</comment>
<dbReference type="PANTHER" id="PTHR31752">
    <property type="entry name" value="AUXIN EFFLUX CARRIER COMPONENT 1B-RELATED"/>
    <property type="match status" value="1"/>
</dbReference>
<evidence type="ECO:0000256" key="5">
    <source>
        <dbReference type="ARBA" id="ARBA00022989"/>
    </source>
</evidence>
<sequence>MISLNDVYHIVAAIIPLYVAMILAYVSVKWLKLFNRDQCSGINKFVAKFSIPLLSFQVISKSDPFKMNLKLIGADVLQKLIALIMVAIITKVRSNGHLNWIITGISLSTLPNTLIVGIPLLKAIYGDEAHVLLAQIIALQSLIWYNLLLFLFELSTASEAHTIEAQGDPEVRQEAQEIDEREGTKSRTPKRRRLIIILLTVGKKLLMNPNFHATVAGIAWASISFGCNVKLPKVVENSITILSDGGLGMAMFSLGLFMASQASIVACGTRLALLAMFLKFIVGPAIMAAPSIAIGLKSVPFKIAVIQAALPQGIVPFVFAKEYNVHPDILSTGYYDCCLFLQDNRWLACGIANCGGVLFVVGIIGNAQKAGSEGIICMYVCMYVYGL</sequence>
<feature type="transmembrane region" description="Helical" evidence="8">
    <location>
        <begin position="6"/>
        <end position="26"/>
    </location>
</feature>